<dbReference type="SUPFAM" id="SSF57850">
    <property type="entry name" value="RING/U-box"/>
    <property type="match status" value="1"/>
</dbReference>
<dbReference type="HOGENOM" id="CLU_342940_0_0_1"/>
<feature type="compositionally biased region" description="Low complexity" evidence="1">
    <location>
        <begin position="714"/>
        <end position="730"/>
    </location>
</feature>
<feature type="compositionally biased region" description="Gly residues" evidence="1">
    <location>
        <begin position="787"/>
        <end position="800"/>
    </location>
</feature>
<feature type="region of interest" description="Disordered" evidence="1">
    <location>
        <begin position="1"/>
        <end position="175"/>
    </location>
</feature>
<evidence type="ECO:0000256" key="1">
    <source>
        <dbReference type="SAM" id="MobiDB-lite"/>
    </source>
</evidence>
<feature type="compositionally biased region" description="Polar residues" evidence="1">
    <location>
        <begin position="1"/>
        <end position="11"/>
    </location>
</feature>
<feature type="compositionally biased region" description="Pro residues" evidence="1">
    <location>
        <begin position="454"/>
        <end position="472"/>
    </location>
</feature>
<feature type="compositionally biased region" description="Acidic residues" evidence="1">
    <location>
        <begin position="605"/>
        <end position="619"/>
    </location>
</feature>
<feature type="region of interest" description="Disordered" evidence="1">
    <location>
        <begin position="642"/>
        <end position="826"/>
    </location>
</feature>
<feature type="region of interest" description="Disordered" evidence="1">
    <location>
        <begin position="599"/>
        <end position="625"/>
    </location>
</feature>
<feature type="region of interest" description="Disordered" evidence="1">
    <location>
        <begin position="393"/>
        <end position="473"/>
    </location>
</feature>
<dbReference type="RefSeq" id="XP_016271948.1">
    <property type="nucleotide sequence ID" value="XM_016416120.1"/>
</dbReference>
<feature type="compositionally biased region" description="Acidic residues" evidence="1">
    <location>
        <begin position="731"/>
        <end position="741"/>
    </location>
</feature>
<dbReference type="PANTHER" id="PTHR48125:SF12">
    <property type="entry name" value="AT HOOK TRANSCRIPTION FACTOR FAMILY-RELATED"/>
    <property type="match status" value="1"/>
</dbReference>
<feature type="compositionally biased region" description="Basic and acidic residues" evidence="1">
    <location>
        <begin position="406"/>
        <end position="418"/>
    </location>
</feature>
<keyword evidence="3" id="KW-1185">Reference proteome</keyword>
<accession>M7XAR5</accession>
<evidence type="ECO:0000313" key="2">
    <source>
        <dbReference type="EMBL" id="EMS20829.1"/>
    </source>
</evidence>
<feature type="compositionally biased region" description="Basic residues" evidence="1">
    <location>
        <begin position="692"/>
        <end position="704"/>
    </location>
</feature>
<dbReference type="CDD" id="cd16449">
    <property type="entry name" value="RING-HC"/>
    <property type="match status" value="1"/>
</dbReference>
<feature type="compositionally biased region" description="Low complexity" evidence="1">
    <location>
        <begin position="771"/>
        <end position="786"/>
    </location>
</feature>
<feature type="compositionally biased region" description="Basic and acidic residues" evidence="1">
    <location>
        <begin position="161"/>
        <end position="172"/>
    </location>
</feature>
<dbReference type="EMBL" id="KB722659">
    <property type="protein sequence ID" value="EMS20829.1"/>
    <property type="molecule type" value="Genomic_DNA"/>
</dbReference>
<dbReference type="PANTHER" id="PTHR48125">
    <property type="entry name" value="LP07818P1"/>
    <property type="match status" value="1"/>
</dbReference>
<dbReference type="eggNOG" id="ENOG502RW1R">
    <property type="taxonomic scope" value="Eukaryota"/>
</dbReference>
<feature type="region of interest" description="Disordered" evidence="1">
    <location>
        <begin position="339"/>
        <end position="375"/>
    </location>
</feature>
<organism evidence="2 3">
    <name type="scientific">Rhodotorula toruloides (strain NP11)</name>
    <name type="common">Yeast</name>
    <name type="synonym">Rhodosporidium toruloides</name>
    <dbReference type="NCBI Taxonomy" id="1130832"/>
    <lineage>
        <taxon>Eukaryota</taxon>
        <taxon>Fungi</taxon>
        <taxon>Dikarya</taxon>
        <taxon>Basidiomycota</taxon>
        <taxon>Pucciniomycotina</taxon>
        <taxon>Microbotryomycetes</taxon>
        <taxon>Sporidiobolales</taxon>
        <taxon>Sporidiobolaceae</taxon>
        <taxon>Rhodotorula</taxon>
    </lineage>
</organism>
<feature type="region of interest" description="Disordered" evidence="1">
    <location>
        <begin position="254"/>
        <end position="292"/>
    </location>
</feature>
<dbReference type="Gene3D" id="3.30.40.10">
    <property type="entry name" value="Zinc/RING finger domain, C3HC4 (zinc finger)"/>
    <property type="match status" value="1"/>
</dbReference>
<gene>
    <name evidence="2" type="ORF">RHTO_02445</name>
</gene>
<feature type="compositionally biased region" description="Basic and acidic residues" evidence="1">
    <location>
        <begin position="342"/>
        <end position="375"/>
    </location>
</feature>
<protein>
    <submittedName>
        <fullName evidence="2">Zinc finger protein</fullName>
    </submittedName>
</protein>
<sequence length="826" mass="88598">MPRATRSTPANRSPTRAAPAQQPPEAPSSSSNSPKKRARPDASLDMPDALEAMEHRDSEGRVASAPRKTRRTGKAKEGSESNVEQSGGGESGKAATGENGSPLHETRSSAAMVTDDEPAVPGGDASQASSSTLEQAHDGQVIFDGSGMSAEQRRKAKGKGKAVEQEEVKMEDAGEDDELTRLRKELAVSKELMAQQQAALASVHSAIACAICTEPLDRPYSLQCGHVFGSLMIHSCRKCLVTWFFRADPDEEDRQNAAAEQATGSSSSSSSSSDEDDASSSSGSIHSHMGGHINGRAFNITNLGDDDERKQRIFDATNEALLKYGFDLPPDVVRRSLAGGRRAADDESDGGRIVELEEDGKEKDEGEEEKQLTRDELRQKRLAALARFGLKVGGAGDPAALTSSGRFEEVKDEEKGDEQPVAGPSTARPAAATTNASASTSAPRRPETASAGAPPAPPKSPLKPRPPPPPVPVGAHRAKNLVCPSCRAICSEHSPNRVFVLDEIVTSIRRSNVDESGAVGSSAGAWRARTETAEDGWPAMDEADESWGGLFPGPGGKESASDRRRRLAQIVRDRDDGVRRCGECNWELDERTGICEGCGRRWDISDDDSDDTDDTDDSTDDHTFGGLLGFGRHRLGRQHHDVELSGSDDDSDDGSQPARAALYDSQESYESDFVVKSDEEEEQERERTEARLRRRREAVRRRQRRLEASDSESRGSGSSGSSSASKSGSDLSEEDNDTDDERDARRRRRARRQQGERIDLGSDTDSDEDGSQGSSNGSGDASSGSGSDSGGGSERGGGRGFLDDEASVKRSKKKRIIIDSDSEDDE</sequence>
<dbReference type="OrthoDB" id="2528866at2759"/>
<feature type="compositionally biased region" description="Low complexity" evidence="1">
    <location>
        <begin position="424"/>
        <end position="453"/>
    </location>
</feature>
<name>M7XAR5_RHOT1</name>
<dbReference type="AlphaFoldDB" id="M7XAR5"/>
<dbReference type="Proteomes" id="UP000016926">
    <property type="component" value="Unassembled WGS sequence"/>
</dbReference>
<dbReference type="GeneID" id="27366458"/>
<dbReference type="InterPro" id="IPR013083">
    <property type="entry name" value="Znf_RING/FYVE/PHD"/>
</dbReference>
<proteinExistence type="predicted"/>
<evidence type="ECO:0000313" key="3">
    <source>
        <dbReference type="Proteomes" id="UP000016926"/>
    </source>
</evidence>
<reference evidence="2 3" key="1">
    <citation type="journal article" date="2012" name="Nat. Commun.">
        <title>A multi-omic map of the lipid-producing yeast Rhodosporidium toruloides.</title>
        <authorList>
            <person name="Zhu Z."/>
            <person name="Zhang S."/>
            <person name="Liu H."/>
            <person name="Shen H."/>
            <person name="Lin X."/>
            <person name="Yang F."/>
            <person name="Zhou Y.J."/>
            <person name="Jin G."/>
            <person name="Ye M."/>
            <person name="Zou H."/>
            <person name="Zou H."/>
            <person name="Zhao Z.K."/>
        </authorList>
    </citation>
    <scope>NUCLEOTIDE SEQUENCE [LARGE SCALE GENOMIC DNA]</scope>
    <source>
        <strain evidence="2 3">NP11</strain>
    </source>
</reference>